<sequence>LTPAALSRVGAGRADPGFARWDCRWKGAGETDVQLRFDRNGPLSAGDDGTPVRLAGHAAFIQAGGDGHGTCVAQVVHRTYTDTGGQPTAEIVFLVVSGSRAESRLCADAKALASAAATRLPKT</sequence>
<feature type="non-terminal residue" evidence="1">
    <location>
        <position position="1"/>
    </location>
</feature>
<comment type="caution">
    <text evidence="1">The sequence shown here is derived from an EMBL/GenBank/DDBJ whole genome shotgun (WGS) entry which is preliminary data.</text>
</comment>
<dbReference type="Proteomes" id="UP001589627">
    <property type="component" value="Unassembled WGS sequence"/>
</dbReference>
<keyword evidence="2" id="KW-1185">Reference proteome</keyword>
<evidence type="ECO:0000313" key="1">
    <source>
        <dbReference type="EMBL" id="MFB9839389.1"/>
    </source>
</evidence>
<evidence type="ECO:0000313" key="2">
    <source>
        <dbReference type="Proteomes" id="UP001589627"/>
    </source>
</evidence>
<proteinExistence type="predicted"/>
<accession>A0ABV5YZA1</accession>
<gene>
    <name evidence="1" type="ORF">ACFFNX_45325</name>
</gene>
<name>A0ABV5YZA1_9ACTN</name>
<protein>
    <recommendedName>
        <fullName evidence="3">DUF3558 domain-containing protein</fullName>
    </recommendedName>
</protein>
<organism evidence="1 2">
    <name type="scientific">Actinoallomurus acaciae</name>
    <dbReference type="NCBI Taxonomy" id="502577"/>
    <lineage>
        <taxon>Bacteria</taxon>
        <taxon>Bacillati</taxon>
        <taxon>Actinomycetota</taxon>
        <taxon>Actinomycetes</taxon>
        <taxon>Streptosporangiales</taxon>
        <taxon>Thermomonosporaceae</taxon>
        <taxon>Actinoallomurus</taxon>
    </lineage>
</organism>
<dbReference type="EMBL" id="JBHLZP010000702">
    <property type="protein sequence ID" value="MFB9839389.1"/>
    <property type="molecule type" value="Genomic_DNA"/>
</dbReference>
<dbReference type="RefSeq" id="WP_378212499.1">
    <property type="nucleotide sequence ID" value="NZ_JBHLZP010000702.1"/>
</dbReference>
<reference evidence="1 2" key="1">
    <citation type="submission" date="2024-09" db="EMBL/GenBank/DDBJ databases">
        <authorList>
            <person name="Sun Q."/>
            <person name="Mori K."/>
        </authorList>
    </citation>
    <scope>NUCLEOTIDE SEQUENCE [LARGE SCALE GENOMIC DNA]</scope>
    <source>
        <strain evidence="1 2">TBRC 0563</strain>
    </source>
</reference>
<evidence type="ECO:0008006" key="3">
    <source>
        <dbReference type="Google" id="ProtNLM"/>
    </source>
</evidence>